<dbReference type="RefSeq" id="XP_047758022.1">
    <property type="nucleotide sequence ID" value="XM_047902265.1"/>
</dbReference>
<evidence type="ECO:0000256" key="1">
    <source>
        <dbReference type="SAM" id="MobiDB-lite"/>
    </source>
</evidence>
<feature type="region of interest" description="Disordered" evidence="1">
    <location>
        <begin position="60"/>
        <end position="97"/>
    </location>
</feature>
<dbReference type="Proteomes" id="UP000756132">
    <property type="component" value="Chromosome 2"/>
</dbReference>
<evidence type="ECO:0000313" key="2">
    <source>
        <dbReference type="EMBL" id="UJO13656.1"/>
    </source>
</evidence>
<name>A0A9Q8L9Z6_PASFU</name>
<organism evidence="2 3">
    <name type="scientific">Passalora fulva</name>
    <name type="common">Tomato leaf mold</name>
    <name type="synonym">Cladosporium fulvum</name>
    <dbReference type="NCBI Taxonomy" id="5499"/>
    <lineage>
        <taxon>Eukaryota</taxon>
        <taxon>Fungi</taxon>
        <taxon>Dikarya</taxon>
        <taxon>Ascomycota</taxon>
        <taxon>Pezizomycotina</taxon>
        <taxon>Dothideomycetes</taxon>
        <taxon>Dothideomycetidae</taxon>
        <taxon>Mycosphaerellales</taxon>
        <taxon>Mycosphaerellaceae</taxon>
        <taxon>Fulvia</taxon>
    </lineage>
</organism>
<dbReference type="OrthoDB" id="5420940at2759"/>
<gene>
    <name evidence="2" type="ORF">CLAFUR5_03117</name>
</gene>
<reference evidence="2" key="1">
    <citation type="submission" date="2021-12" db="EMBL/GenBank/DDBJ databases">
        <authorList>
            <person name="Zaccaron A."/>
            <person name="Stergiopoulos I."/>
        </authorList>
    </citation>
    <scope>NUCLEOTIDE SEQUENCE</scope>
    <source>
        <strain evidence="2">Race5_Kim</strain>
    </source>
</reference>
<dbReference type="GeneID" id="71982995"/>
<sequence length="236" mass="25174">MDDIRQHIYLRIPPLHSQPRPTSKTRDERIRTIIANLDKQHQQVRNNIATAGISHYTSSLQNQTQAHTDNDNNDDDAMEISPTSPSPPPQDYSGGSLYSDATLHLIANLNTPHDPRNGDPCLPPGGQIPPPVGVVQAEAPAGMKAAREVLERIREYDETVKAGVEFYGRALERRGSAGGASVPGSGPVAAATTWNGVVAASGSGGGGMAGGAHGPAVHPDRMRQVESRGDVFGRRW</sequence>
<reference evidence="2" key="2">
    <citation type="journal article" date="2022" name="Microb. Genom.">
        <title>A chromosome-scale genome assembly of the tomato pathogen Cladosporium fulvum reveals a compartmentalized genome architecture and the presence of a dispensable chromosome.</title>
        <authorList>
            <person name="Zaccaron A.Z."/>
            <person name="Chen L.H."/>
            <person name="Samaras A."/>
            <person name="Stergiopoulos I."/>
        </authorList>
    </citation>
    <scope>NUCLEOTIDE SEQUENCE</scope>
    <source>
        <strain evidence="2">Race5_Kim</strain>
    </source>
</reference>
<proteinExistence type="predicted"/>
<dbReference type="OMA" id="ASIRHYQ"/>
<keyword evidence="3" id="KW-1185">Reference proteome</keyword>
<protein>
    <submittedName>
        <fullName evidence="2">Uncharacterized protein</fullName>
    </submittedName>
</protein>
<dbReference type="EMBL" id="CP090164">
    <property type="protein sequence ID" value="UJO13656.1"/>
    <property type="molecule type" value="Genomic_DNA"/>
</dbReference>
<dbReference type="KEGG" id="ffu:CLAFUR5_03117"/>
<accession>A0A9Q8L9Z6</accession>
<evidence type="ECO:0000313" key="3">
    <source>
        <dbReference type="Proteomes" id="UP000756132"/>
    </source>
</evidence>
<dbReference type="AlphaFoldDB" id="A0A9Q8L9Z6"/>